<dbReference type="PANTHER" id="PTHR33619:SF3">
    <property type="entry name" value="POLYSACCHARIDE EXPORT PROTEIN GFCE-RELATED"/>
    <property type="match status" value="1"/>
</dbReference>
<evidence type="ECO:0000256" key="7">
    <source>
        <dbReference type="ARBA" id="ARBA00022729"/>
    </source>
</evidence>
<evidence type="ECO:0000256" key="8">
    <source>
        <dbReference type="ARBA" id="ARBA00023047"/>
    </source>
</evidence>
<evidence type="ECO:0000259" key="17">
    <source>
        <dbReference type="Pfam" id="PF22461"/>
    </source>
</evidence>
<evidence type="ECO:0000256" key="6">
    <source>
        <dbReference type="ARBA" id="ARBA00022692"/>
    </source>
</evidence>
<dbReference type="InterPro" id="IPR054765">
    <property type="entry name" value="SLBB_dom"/>
</dbReference>
<accession>F9Y4X0</accession>
<evidence type="ECO:0000256" key="9">
    <source>
        <dbReference type="ARBA" id="ARBA00023065"/>
    </source>
</evidence>
<evidence type="ECO:0000256" key="2">
    <source>
        <dbReference type="ARBA" id="ARBA00009450"/>
    </source>
</evidence>
<evidence type="ECO:0000256" key="10">
    <source>
        <dbReference type="ARBA" id="ARBA00023114"/>
    </source>
</evidence>
<evidence type="ECO:0000256" key="4">
    <source>
        <dbReference type="ARBA" id="ARBA00022452"/>
    </source>
</evidence>
<keyword evidence="10" id="KW-0626">Porin</keyword>
<keyword evidence="6" id="KW-0812">Transmembrane</keyword>
<keyword evidence="9" id="KW-0406">Ion transport</keyword>
<organism evidence="18 19">
    <name type="scientific">Ketogulonicigenium vulgare (strain WSH-001)</name>
    <dbReference type="NCBI Taxonomy" id="759362"/>
    <lineage>
        <taxon>Bacteria</taxon>
        <taxon>Pseudomonadati</taxon>
        <taxon>Pseudomonadota</taxon>
        <taxon>Alphaproteobacteria</taxon>
        <taxon>Rhodobacterales</taxon>
        <taxon>Roseobacteraceae</taxon>
        <taxon>Ketogulonicigenium</taxon>
    </lineage>
</organism>
<comment type="similarity">
    <text evidence="2">Belongs to the BexD/CtrA/VexA family.</text>
</comment>
<dbReference type="PATRIC" id="fig|759362.5.peg.2086"/>
<keyword evidence="8" id="KW-0625">Polysaccharide transport</keyword>
<dbReference type="InterPro" id="IPR003715">
    <property type="entry name" value="Poly_export_N"/>
</dbReference>
<keyword evidence="13" id="KW-0998">Cell outer membrane</keyword>
<evidence type="ECO:0000256" key="15">
    <source>
        <dbReference type="SAM" id="SignalP"/>
    </source>
</evidence>
<feature type="chain" id="PRO_5003395824" evidence="15">
    <location>
        <begin position="29"/>
        <end position="381"/>
    </location>
</feature>
<gene>
    <name evidence="18" type="ordered locus">KVU_2015</name>
</gene>
<dbReference type="Gene3D" id="3.30.1950.10">
    <property type="entry name" value="wza like domain"/>
    <property type="match status" value="1"/>
</dbReference>
<keyword evidence="7 15" id="KW-0732">Signal</keyword>
<dbReference type="HOGENOM" id="CLU_038343_4_0_5"/>
<proteinExistence type="inferred from homology"/>
<comment type="subcellular location">
    <subcellularLocation>
        <location evidence="1">Cell outer membrane</location>
        <topology evidence="1">Multi-pass membrane protein</topology>
    </subcellularLocation>
</comment>
<keyword evidence="19" id="KW-1185">Reference proteome</keyword>
<dbReference type="OrthoDB" id="7198507at2"/>
<evidence type="ECO:0000256" key="5">
    <source>
        <dbReference type="ARBA" id="ARBA00022597"/>
    </source>
</evidence>
<dbReference type="Gene3D" id="3.10.560.10">
    <property type="entry name" value="Outer membrane lipoprotein wza domain like"/>
    <property type="match status" value="2"/>
</dbReference>
<keyword evidence="12" id="KW-0564">Palmitate</keyword>
<dbReference type="InterPro" id="IPR049712">
    <property type="entry name" value="Poly_export"/>
</dbReference>
<keyword evidence="3" id="KW-0813">Transport</keyword>
<evidence type="ECO:0000256" key="11">
    <source>
        <dbReference type="ARBA" id="ARBA00023136"/>
    </source>
</evidence>
<feature type="domain" description="Polysaccharide export protein N-terminal" evidence="16">
    <location>
        <begin position="87"/>
        <end position="173"/>
    </location>
</feature>
<name>F9Y4X0_KETVW</name>
<keyword evidence="11" id="KW-0472">Membrane</keyword>
<dbReference type="GO" id="GO:0046930">
    <property type="term" value="C:pore complex"/>
    <property type="evidence" value="ECO:0007669"/>
    <property type="project" value="UniProtKB-KW"/>
</dbReference>
<dbReference type="KEGG" id="kvl:KVU_2015"/>
<dbReference type="Pfam" id="PF02563">
    <property type="entry name" value="Poly_export"/>
    <property type="match status" value="1"/>
</dbReference>
<keyword evidence="14" id="KW-0449">Lipoprotein</keyword>
<reference evidence="18 19" key="1">
    <citation type="journal article" date="2011" name="J. Bacteriol.">
        <title>Complete genome sequence of the industrial strain Ketogulonicigenium vulgare WSH-001.</title>
        <authorList>
            <person name="Liu L."/>
            <person name="Li Y."/>
            <person name="Zhang J."/>
            <person name="Zhou Z."/>
            <person name="Liu J."/>
            <person name="Li X."/>
            <person name="Zhou J."/>
            <person name="Du G."/>
            <person name="Wang L."/>
            <person name="Chen J."/>
        </authorList>
    </citation>
    <scope>NUCLEOTIDE SEQUENCE [LARGE SCALE GENOMIC DNA]</scope>
    <source>
        <strain evidence="18 19">WSH-001</strain>
    </source>
</reference>
<dbReference type="GO" id="GO:0015159">
    <property type="term" value="F:polysaccharide transmembrane transporter activity"/>
    <property type="evidence" value="ECO:0007669"/>
    <property type="project" value="InterPro"/>
</dbReference>
<keyword evidence="4" id="KW-1134">Transmembrane beta strand</keyword>
<dbReference type="GO" id="GO:0009279">
    <property type="term" value="C:cell outer membrane"/>
    <property type="evidence" value="ECO:0007669"/>
    <property type="project" value="UniProtKB-SubCell"/>
</dbReference>
<dbReference type="PANTHER" id="PTHR33619">
    <property type="entry name" value="POLYSACCHARIDE EXPORT PROTEIN GFCE-RELATED"/>
    <property type="match status" value="1"/>
</dbReference>
<dbReference type="RefSeq" id="WP_014537986.1">
    <property type="nucleotide sequence ID" value="NC_017384.1"/>
</dbReference>
<dbReference type="Pfam" id="PF22461">
    <property type="entry name" value="SLBB_2"/>
    <property type="match status" value="1"/>
</dbReference>
<dbReference type="Proteomes" id="UP000000692">
    <property type="component" value="Chromosome"/>
</dbReference>
<evidence type="ECO:0000313" key="19">
    <source>
        <dbReference type="Proteomes" id="UP000000692"/>
    </source>
</evidence>
<evidence type="ECO:0000313" key="18">
    <source>
        <dbReference type="EMBL" id="AEM41854.1"/>
    </source>
</evidence>
<dbReference type="eggNOG" id="COG1596">
    <property type="taxonomic scope" value="Bacteria"/>
</dbReference>
<dbReference type="AlphaFoldDB" id="F9Y4X0"/>
<dbReference type="GO" id="GO:0006811">
    <property type="term" value="P:monoatomic ion transport"/>
    <property type="evidence" value="ECO:0007669"/>
    <property type="project" value="UniProtKB-KW"/>
</dbReference>
<feature type="signal peptide" evidence="15">
    <location>
        <begin position="1"/>
        <end position="28"/>
    </location>
</feature>
<evidence type="ECO:0000256" key="13">
    <source>
        <dbReference type="ARBA" id="ARBA00023237"/>
    </source>
</evidence>
<dbReference type="GO" id="GO:0015288">
    <property type="term" value="F:porin activity"/>
    <property type="evidence" value="ECO:0007669"/>
    <property type="project" value="UniProtKB-KW"/>
</dbReference>
<protein>
    <submittedName>
        <fullName evidence="18">Polysaccharide biosynthesis/export protein</fullName>
    </submittedName>
</protein>
<evidence type="ECO:0000256" key="12">
    <source>
        <dbReference type="ARBA" id="ARBA00023139"/>
    </source>
</evidence>
<evidence type="ECO:0000256" key="1">
    <source>
        <dbReference type="ARBA" id="ARBA00004571"/>
    </source>
</evidence>
<evidence type="ECO:0000256" key="14">
    <source>
        <dbReference type="ARBA" id="ARBA00023288"/>
    </source>
</evidence>
<keyword evidence="5" id="KW-0762">Sugar transport</keyword>
<sequence length="381" mass="39739">MSNSGLLRGALVTSLALLLAGCAIPRGAALQSEVVSVQPMDGQISVDPQGGYAVFPVTSTSLPVISQWPAITLNNDASRLNWLRRQPQSPSVIMAPGDTIAITIWDNGQNSLLVGEGGRLAQLQDVVVAANGQVTLPYIGGVEVGGLSTDAARDRIEQLYAQTLPSAQVQMNVTPGRSNAVNLVSGMGAPGIYPMVDRDMTVLAALSQAGGVNVDLPNPQVRLMRGNSVYGIQLSRLLTEPALDTTLQGGDRIIVAPESRTFLSLGTTGTQARHVFPDQDVTALGALSLIGGVSAERADLRGIMVLRNYPASAVRADGSAGPPNQRMIFTLDLTSADGLFSAGQFQIMPDDVVYGTESPLNSTRTVVSLIGSLVGVANSVQ</sequence>
<evidence type="ECO:0000259" key="16">
    <source>
        <dbReference type="Pfam" id="PF02563"/>
    </source>
</evidence>
<evidence type="ECO:0000256" key="3">
    <source>
        <dbReference type="ARBA" id="ARBA00022448"/>
    </source>
</evidence>
<feature type="domain" description="SLBB" evidence="17">
    <location>
        <begin position="189"/>
        <end position="255"/>
    </location>
</feature>
<dbReference type="EMBL" id="CP002018">
    <property type="protein sequence ID" value="AEM41854.1"/>
    <property type="molecule type" value="Genomic_DNA"/>
</dbReference>